<dbReference type="PROSITE" id="PS51332">
    <property type="entry name" value="B12_BINDING"/>
    <property type="match status" value="1"/>
</dbReference>
<dbReference type="Gene3D" id="3.40.50.300">
    <property type="entry name" value="P-loop containing nucleotide triphosphate hydrolases"/>
    <property type="match status" value="1"/>
</dbReference>
<evidence type="ECO:0000256" key="7">
    <source>
        <dbReference type="ARBA" id="ARBA00023235"/>
    </source>
</evidence>
<dbReference type="EMBL" id="JACHHX010000001">
    <property type="protein sequence ID" value="MBB5014309.1"/>
    <property type="molecule type" value="Genomic_DNA"/>
</dbReference>
<reference evidence="11 12" key="1">
    <citation type="submission" date="2020-08" db="EMBL/GenBank/DDBJ databases">
        <title>Genomic Encyclopedia of Type Strains, Phase IV (KMG-IV): sequencing the most valuable type-strain genomes for metagenomic binning, comparative biology and taxonomic classification.</title>
        <authorList>
            <person name="Goeker M."/>
        </authorList>
    </citation>
    <scope>NUCLEOTIDE SEQUENCE [LARGE SCALE GENOMIC DNA]</scope>
    <source>
        <strain evidence="11 12">DSM 25897</strain>
    </source>
</reference>
<comment type="catalytic activity">
    <reaction evidence="9">
        <text>GTP + H2O = GDP + phosphate + H(+)</text>
        <dbReference type="Rhea" id="RHEA:19669"/>
        <dbReference type="ChEBI" id="CHEBI:15377"/>
        <dbReference type="ChEBI" id="CHEBI:15378"/>
        <dbReference type="ChEBI" id="CHEBI:37565"/>
        <dbReference type="ChEBI" id="CHEBI:43474"/>
        <dbReference type="ChEBI" id="CHEBI:58189"/>
    </reaction>
</comment>
<feature type="binding site" evidence="9">
    <location>
        <position position="257"/>
    </location>
    <ligand>
        <name>Mg(2+)</name>
        <dbReference type="ChEBI" id="CHEBI:18420"/>
        <label>2</label>
    </ligand>
</feature>
<keyword evidence="9" id="KW-0511">Multifunctional enzyme</keyword>
<dbReference type="GO" id="GO:0047727">
    <property type="term" value="F:isobutyryl-CoA mutase activity"/>
    <property type="evidence" value="ECO:0007669"/>
    <property type="project" value="UniProtKB-UniRule"/>
</dbReference>
<evidence type="ECO:0000256" key="1">
    <source>
        <dbReference type="ARBA" id="ARBA00001922"/>
    </source>
</evidence>
<dbReference type="SUPFAM" id="SSF52242">
    <property type="entry name" value="Cobalamin (vitamin B12)-binding domain"/>
    <property type="match status" value="1"/>
</dbReference>
<dbReference type="GO" id="GO:0003924">
    <property type="term" value="F:GTPase activity"/>
    <property type="evidence" value="ECO:0007669"/>
    <property type="project" value="UniProtKB-UniRule"/>
</dbReference>
<dbReference type="Pfam" id="PF03308">
    <property type="entry name" value="MeaB"/>
    <property type="match status" value="1"/>
</dbReference>
<evidence type="ECO:0000256" key="5">
    <source>
        <dbReference type="ARBA" id="ARBA00023134"/>
    </source>
</evidence>
<evidence type="ECO:0000256" key="3">
    <source>
        <dbReference type="ARBA" id="ARBA00022741"/>
    </source>
</evidence>
<feature type="binding site" evidence="9">
    <location>
        <position position="233"/>
    </location>
    <ligand>
        <name>Mg(2+)</name>
        <dbReference type="ChEBI" id="CHEBI:18420"/>
        <label>1</label>
        <note>catalytic</note>
    </ligand>
</feature>
<evidence type="ECO:0000256" key="8">
    <source>
        <dbReference type="ARBA" id="ARBA00023285"/>
    </source>
</evidence>
<feature type="binding site" evidence="9">
    <location>
        <begin position="229"/>
        <end position="234"/>
    </location>
    <ligand>
        <name>GTP</name>
        <dbReference type="ChEBI" id="CHEBI:37565"/>
    </ligand>
</feature>
<dbReference type="EC" id="3.6.5.-" evidence="9"/>
<evidence type="ECO:0000313" key="11">
    <source>
        <dbReference type="EMBL" id="MBB5014309.1"/>
    </source>
</evidence>
<feature type="binding site" evidence="9">
    <location>
        <position position="258"/>
    </location>
    <ligand>
        <name>Mg(2+)</name>
        <dbReference type="ChEBI" id="CHEBI:18420"/>
        <label>2</label>
    </ligand>
</feature>
<comment type="caution">
    <text evidence="11">The sequence shown here is derived from an EMBL/GenBank/DDBJ whole genome shotgun (WGS) entry which is preliminary data.</text>
</comment>
<evidence type="ECO:0000256" key="2">
    <source>
        <dbReference type="ARBA" id="ARBA00022628"/>
    </source>
</evidence>
<feature type="binding site" evidence="9">
    <location>
        <position position="271"/>
    </location>
    <ligand>
        <name>Mg(2+)</name>
        <dbReference type="ChEBI" id="CHEBI:18420"/>
        <label>1</label>
        <note>catalytic</note>
    </ligand>
</feature>
<feature type="binding site" evidence="9">
    <location>
        <position position="319"/>
    </location>
    <ligand>
        <name>Mg(2+)</name>
        <dbReference type="ChEBI" id="CHEBI:18420"/>
        <label>2</label>
    </ligand>
</feature>
<feature type="binding site" evidence="9">
    <location>
        <position position="274"/>
    </location>
    <ligand>
        <name>GTP</name>
        <dbReference type="ChEBI" id="CHEBI:37565"/>
    </ligand>
</feature>
<comment type="subunit">
    <text evidence="9">Homodimer.</text>
</comment>
<dbReference type="GO" id="GO:0031419">
    <property type="term" value="F:cobalamin binding"/>
    <property type="evidence" value="ECO:0007669"/>
    <property type="project" value="UniProtKB-UniRule"/>
</dbReference>
<keyword evidence="9" id="KW-0460">Magnesium</keyword>
<dbReference type="SUPFAM" id="SSF51703">
    <property type="entry name" value="Cobalamin (vitamin B12)-dependent enzymes"/>
    <property type="match status" value="1"/>
</dbReference>
<keyword evidence="7 9" id="KW-0413">Isomerase</keyword>
<feature type="binding site" evidence="9">
    <location>
        <position position="838"/>
    </location>
    <ligand>
        <name>substrate</name>
    </ligand>
</feature>
<evidence type="ECO:0000259" key="10">
    <source>
        <dbReference type="PROSITE" id="PS51332"/>
    </source>
</evidence>
<dbReference type="InterPro" id="IPR027417">
    <property type="entry name" value="P-loop_NTPase"/>
</dbReference>
<dbReference type="InterPro" id="IPR016176">
    <property type="entry name" value="Cbl-dep_enz_cat"/>
</dbReference>
<feature type="binding site" description="axial binding residue" evidence="9">
    <location>
        <position position="32"/>
    </location>
    <ligand>
        <name>adenosylcob(III)alamin</name>
        <dbReference type="ChEBI" id="CHEBI:18408"/>
    </ligand>
    <ligandPart>
        <name>Co</name>
        <dbReference type="ChEBI" id="CHEBI:27638"/>
    </ligandPart>
</feature>
<feature type="domain" description="B12-binding" evidence="10">
    <location>
        <begin position="19"/>
        <end position="150"/>
    </location>
</feature>
<keyword evidence="8 9" id="KW-0170">Cobalt</keyword>
<comment type="function">
    <text evidence="9">Catalyzes the reversible interconversion of isobutyryl-CoA and n-butyryl-CoA, using radical chemistry. Also exhibits GTPase activity, associated with its G-protein domain (MeaI) that functions as a chaperone that assists cofactor delivery and proper holo-enzyme assembly.</text>
</comment>
<organism evidence="11 12">
    <name type="scientific">Rehaibacterium terrae</name>
    <dbReference type="NCBI Taxonomy" id="1341696"/>
    <lineage>
        <taxon>Bacteria</taxon>
        <taxon>Pseudomonadati</taxon>
        <taxon>Pseudomonadota</taxon>
        <taxon>Gammaproteobacteria</taxon>
        <taxon>Lysobacterales</taxon>
        <taxon>Lysobacteraceae</taxon>
        <taxon>Rehaibacterium</taxon>
    </lineage>
</organism>
<keyword evidence="4 9" id="KW-0378">Hydrolase</keyword>
<dbReference type="RefSeq" id="WP_183946899.1">
    <property type="nucleotide sequence ID" value="NZ_JACHHX010000001.1"/>
</dbReference>
<gene>
    <name evidence="9" type="primary">icmF</name>
    <name evidence="11" type="ORF">HNQ58_000180</name>
</gene>
<proteinExistence type="inferred from homology"/>
<protein>
    <recommendedName>
        <fullName evidence="9">Fused isobutyryl-CoA mutase</fullName>
    </recommendedName>
    <domain>
        <recommendedName>
            <fullName evidence="9">Isobutyryl-CoA mutase</fullName>
            <shortName evidence="9">ICM</shortName>
            <ecNumber evidence="9">5.4.99.13</ecNumber>
        </recommendedName>
    </domain>
    <domain>
        <recommendedName>
            <fullName evidence="9">P-loop GTPase</fullName>
            <ecNumber evidence="9">3.6.5.-</ecNumber>
        </recommendedName>
        <alternativeName>
            <fullName evidence="9">G-protein chaperone</fullName>
        </alternativeName>
    </domain>
</protein>
<dbReference type="EC" id="5.4.99.13" evidence="9"/>
<comment type="catalytic activity">
    <reaction evidence="9">
        <text>2-methylpropanoyl-CoA = butanoyl-CoA</text>
        <dbReference type="Rhea" id="RHEA:13141"/>
        <dbReference type="ChEBI" id="CHEBI:57338"/>
        <dbReference type="ChEBI" id="CHEBI:57371"/>
        <dbReference type="EC" id="5.4.99.13"/>
    </reaction>
</comment>
<feature type="binding site" evidence="9">
    <location>
        <position position="971"/>
    </location>
    <ligand>
        <name>substrate</name>
    </ligand>
</feature>
<dbReference type="GO" id="GO:0006637">
    <property type="term" value="P:acyl-CoA metabolic process"/>
    <property type="evidence" value="ECO:0007669"/>
    <property type="project" value="UniProtKB-UniRule"/>
</dbReference>
<keyword evidence="3 9" id="KW-0547">Nucleotide-binding</keyword>
<feature type="binding site" evidence="9">
    <location>
        <begin position="366"/>
        <end position="369"/>
    </location>
    <ligand>
        <name>GTP</name>
        <dbReference type="ChEBI" id="CHEBI:37565"/>
    </ligand>
</feature>
<dbReference type="GO" id="GO:0000287">
    <property type="term" value="F:magnesium ion binding"/>
    <property type="evidence" value="ECO:0007669"/>
    <property type="project" value="UniProtKB-UniRule"/>
</dbReference>
<feature type="binding site" evidence="9">
    <location>
        <position position="931"/>
    </location>
    <ligand>
        <name>substrate</name>
    </ligand>
</feature>
<keyword evidence="12" id="KW-1185">Reference proteome</keyword>
<dbReference type="InterPro" id="IPR036724">
    <property type="entry name" value="Cobalamin-bd_sf"/>
</dbReference>
<keyword evidence="2 9" id="KW-0846">Cobalamin</keyword>
<dbReference type="PANTHER" id="PTHR43087">
    <property type="entry name" value="LYSINE/ARGININE/ORNITHINE TRANSPORT SYSTEM KINASE"/>
    <property type="match status" value="1"/>
</dbReference>
<feature type="binding site" evidence="9">
    <location>
        <position position="271"/>
    </location>
    <ligand>
        <name>Mg(2+)</name>
        <dbReference type="ChEBI" id="CHEBI:18420"/>
        <label>2</label>
    </ligand>
</feature>
<dbReference type="InterPro" id="IPR006099">
    <property type="entry name" value="MeMalonylCoA_mutase_a/b_cat"/>
</dbReference>
<dbReference type="PANTHER" id="PTHR43087:SF1">
    <property type="entry name" value="LAO_AO TRANSPORT SYSTEM ATPASE"/>
    <property type="match status" value="1"/>
</dbReference>
<dbReference type="GO" id="GO:0005525">
    <property type="term" value="F:GTP binding"/>
    <property type="evidence" value="ECO:0007669"/>
    <property type="project" value="UniProtKB-UniRule"/>
</dbReference>
<comment type="similarity">
    <text evidence="9">Belongs to the IcmF family.</text>
</comment>
<comment type="cofactor">
    <cofactor evidence="9">
        <name>Mg(2+)</name>
        <dbReference type="ChEBI" id="CHEBI:18420"/>
    </cofactor>
</comment>
<feature type="binding site" evidence="9">
    <location>
        <position position="966"/>
    </location>
    <ligand>
        <name>substrate</name>
    </ligand>
</feature>
<keyword evidence="9" id="KW-0479">Metal-binding</keyword>
<dbReference type="AlphaFoldDB" id="A0A7W7V6T5"/>
<evidence type="ECO:0000256" key="6">
    <source>
        <dbReference type="ARBA" id="ARBA00023186"/>
    </source>
</evidence>
<dbReference type="SUPFAM" id="SSF52540">
    <property type="entry name" value="P-loop containing nucleoside triphosphate hydrolases"/>
    <property type="match status" value="1"/>
</dbReference>
<comment type="caution">
    <text evidence="9">Lacks conserved residue(s) required for the propagation of feature annotation.</text>
</comment>
<dbReference type="Gene3D" id="3.40.50.280">
    <property type="entry name" value="Cobalamin-binding domain"/>
    <property type="match status" value="1"/>
</dbReference>
<dbReference type="HAMAP" id="MF_02050">
    <property type="entry name" value="IcmF"/>
    <property type="match status" value="1"/>
</dbReference>
<dbReference type="InterPro" id="IPR052040">
    <property type="entry name" value="GTPase/Isobutyryl-CoA_mutase"/>
</dbReference>
<sequence length="1219" mass="135516">MSIPASHVPAAEPRPEATPLRFVTAASLFDGHDAAINIMRRLIQAQGAEVIHLGHNRSVEDVVRAALQEDADAIAVSSYQGGHVEYFKYMVDMLRERGAGHIRVFGGGGGTITPEEIRELQAYGVERIYHPNDGMHMGLVAMIEDVVRRAAQARDQGPGIQDPEKLATPDIDDEIGIGRMLSAIEDGLFSETELAGLRKQWAAGPSGSRFPISHFRATTPVIGITGTGGAGKSSVTDELLNRFLQHFPEMRIAVLAVDPTRRRTGGALLGDRIRMNSLRSRRVFMRSMATRRQHVATSAVLKDCIAFMKGIGYDLVIVETAGIGQSDSEIVDLVDFPMYVMTSDYGAASQLEKIDMLDYAELVVLNKYDKRGAEDALRDVRKQWKRNRAAFKLADEDVPVYPTIASQFNDPGVTWMFVNLCRLLREKLGLGAAAPAVAGKGGDGVAATRCDFNPQVDTSLKEPRATVLIPGQRIRYLAEIAEQGRGINAEIARQAEIANRAQAYWQSLHDLGDPRLPAALDLYAAEDLLPQHGTTQEASAVSGDVDGDVDGVVVDRSLLTLRQRYQDAVQSLSSEALKLLREWPARLKAITDEVNEYKVRDKTIRVENYRESLSHQKIPKIAAPTYRSWGELLTFLQKENLPGHYPYTGGVYPYRRSGEDPIRMFAGEGTPERTNRRFHYLSLGQPAARLSTAFDSVTLYGEDPAERPDIYGKIGNSGVSIATLDDMKKLYSGFDLCAPTTSVSMTINGPAPIILAMFMNTAIDQQVEKYLRADQSRWDAAHEKIEKFFEGRERPVYAGMLPEGNDGLGLGLLGVTGDQLVEPEVYARIKAETLATVRGTVQADILKEDQAQNTCIFSTEFALRMMGDIQQYFVDRKVRNFYSVSISGYHIAEAGANPISQLAFTLSNGFTIVEYYLARGMHIDDFAPNLSFFFSNGMDPEYTVIGRVARRIWARAMRERYGASPRSQMMKYHIQTSGRSLHAQEIQFNDIRTTLQALYALFDNCNSLHTNAYDEAITTPTEESVRRAVAIQMIINKELGLNFCENPWQGSFIVDKLTDIVEEAVYKEFEAISERGGVLGAMDTMYQRGKIQEESLYYEQKKHDGSLPLIGVNTFLPKEHAGDIVTEIELIRSTPEEKAQQIHNVRAFQQARNAVRLPPPHGEGRDDAASVSDPLRHLQSTARERRNVFEALMEAVKTHSLGQISHALYEVGGEYRRNM</sequence>
<comment type="cofactor">
    <cofactor evidence="1 9">
        <name>adenosylcob(III)alamin</name>
        <dbReference type="ChEBI" id="CHEBI:18408"/>
    </cofactor>
</comment>
<evidence type="ECO:0000256" key="9">
    <source>
        <dbReference type="HAMAP-Rule" id="MF_02050"/>
    </source>
</evidence>
<accession>A0A7W7V6T5</accession>
<evidence type="ECO:0000256" key="4">
    <source>
        <dbReference type="ARBA" id="ARBA00022801"/>
    </source>
</evidence>
<comment type="domain">
    <text evidence="9">Is composed of four functional domains: the N-terminal 5'-deoxyadenosylcobalamin binding region that is homologous to the small subunit of ICM (IcmB), a middle P-loop GTPase domain (MeaI) that likely acts as a chaperone for ICM, a structured linker region involved in dimer formation, and a C-terminal part that is homologous to the large substrate-binding subunit of ICM (IcmA).</text>
</comment>
<dbReference type="InterPro" id="IPR033669">
    <property type="entry name" value="IcmF"/>
</dbReference>
<keyword evidence="5 9" id="KW-0342">GTP-binding</keyword>
<dbReference type="InterPro" id="IPR006158">
    <property type="entry name" value="Cobalamin-bd"/>
</dbReference>
<dbReference type="GO" id="GO:0034784">
    <property type="term" value="F:pivalyl-CoA mutase activity"/>
    <property type="evidence" value="ECO:0007669"/>
    <property type="project" value="InterPro"/>
</dbReference>
<dbReference type="Pfam" id="PF02310">
    <property type="entry name" value="B12-binding"/>
    <property type="match status" value="1"/>
</dbReference>
<name>A0A7W7V6T5_9GAMM</name>
<dbReference type="Pfam" id="PF01642">
    <property type="entry name" value="MM_CoA_mutase"/>
    <property type="match status" value="2"/>
</dbReference>
<dbReference type="CDD" id="cd02071">
    <property type="entry name" value="MM_CoA_mut_B12_BD"/>
    <property type="match status" value="1"/>
</dbReference>
<feature type="binding site" evidence="9">
    <location>
        <position position="882"/>
    </location>
    <ligand>
        <name>substrate</name>
    </ligand>
</feature>
<dbReference type="Gene3D" id="3.20.20.240">
    <property type="entry name" value="Methylmalonyl-CoA mutase"/>
    <property type="match status" value="1"/>
</dbReference>
<feature type="binding site" evidence="9">
    <location>
        <position position="689"/>
    </location>
    <ligand>
        <name>substrate</name>
    </ligand>
</feature>
<keyword evidence="6 9" id="KW-0143">Chaperone</keyword>
<feature type="binding site" evidence="9">
    <location>
        <position position="319"/>
    </location>
    <ligand>
        <name>Mg(2+)</name>
        <dbReference type="ChEBI" id="CHEBI:18420"/>
        <label>1</label>
        <note>catalytic</note>
    </ligand>
</feature>
<feature type="binding site" evidence="9">
    <location>
        <position position="320"/>
    </location>
    <ligand>
        <name>Mg(2+)</name>
        <dbReference type="ChEBI" id="CHEBI:18420"/>
        <label>2</label>
    </ligand>
</feature>
<dbReference type="Proteomes" id="UP000519004">
    <property type="component" value="Unassembled WGS sequence"/>
</dbReference>
<feature type="binding site" evidence="9">
    <location>
        <position position="1218"/>
    </location>
    <ligand>
        <name>GTP</name>
        <dbReference type="ChEBI" id="CHEBI:37565"/>
    </ligand>
</feature>
<evidence type="ECO:0000313" key="12">
    <source>
        <dbReference type="Proteomes" id="UP000519004"/>
    </source>
</evidence>